<accession>A0ABR4KAE4</accession>
<feature type="transmembrane region" description="Helical" evidence="6">
    <location>
        <begin position="261"/>
        <end position="280"/>
    </location>
</feature>
<dbReference type="RefSeq" id="XP_070898200.1">
    <property type="nucleotide sequence ID" value="XM_071048076.1"/>
</dbReference>
<dbReference type="PANTHER" id="PTHR43791:SF97">
    <property type="entry name" value="ALLANTOATE TRANSPORTER, PUTATIVE (AFU_ORTHOLOGUE AFUA_1G14700)-RELATED"/>
    <property type="match status" value="1"/>
</dbReference>
<name>A0ABR4KAE4_9EURO</name>
<evidence type="ECO:0000313" key="8">
    <source>
        <dbReference type="Proteomes" id="UP001610444"/>
    </source>
</evidence>
<evidence type="ECO:0000313" key="7">
    <source>
        <dbReference type="EMBL" id="KAL2848292.1"/>
    </source>
</evidence>
<sequence length="324" mass="35443">MPCSASTKTTLSYAAIFGLEEDLHLKGTKFSWLGALFYLGYFGLGVSPNRAATALGIWIGSAGLGYVVAGIASFDIGHIHSATASWRLLYIIWGTITVAWGLVLMITLPGSPLITKFLSEAERTLVVAKVRNNGTGVENETFKWTHSWEAMVDLKTWLLFLFAVASNSPNGGLTSLQGLIIRGMGFSILRTTLIQMPSAPTYHGRAYNFFTSHHPNRRLLIMIPCIIPFLAGVLGLWLIAESNPYGGLASSTAGHSKKITVNAMVLTGYCLGNFIGPFLFQTEQAPAYPLGVSSLVALWALLWVRNRKRREMCEREDIDEGLPR</sequence>
<feature type="transmembrane region" description="Helical" evidence="6">
    <location>
        <begin position="286"/>
        <end position="304"/>
    </location>
</feature>
<evidence type="ECO:0000256" key="4">
    <source>
        <dbReference type="ARBA" id="ARBA00022989"/>
    </source>
</evidence>
<evidence type="ECO:0000256" key="5">
    <source>
        <dbReference type="ARBA" id="ARBA00023136"/>
    </source>
</evidence>
<evidence type="ECO:0000256" key="3">
    <source>
        <dbReference type="ARBA" id="ARBA00022692"/>
    </source>
</evidence>
<evidence type="ECO:0000256" key="6">
    <source>
        <dbReference type="SAM" id="Phobius"/>
    </source>
</evidence>
<dbReference type="GeneID" id="98163240"/>
<dbReference type="Proteomes" id="UP001610444">
    <property type="component" value="Unassembled WGS sequence"/>
</dbReference>
<comment type="subcellular location">
    <subcellularLocation>
        <location evidence="1">Membrane</location>
        <topology evidence="1">Multi-pass membrane protein</topology>
    </subcellularLocation>
</comment>
<dbReference type="PANTHER" id="PTHR43791">
    <property type="entry name" value="PERMEASE-RELATED"/>
    <property type="match status" value="1"/>
</dbReference>
<comment type="caution">
    <text evidence="7">The sequence shown here is derived from an EMBL/GenBank/DDBJ whole genome shotgun (WGS) entry which is preliminary data.</text>
</comment>
<keyword evidence="4 6" id="KW-1133">Transmembrane helix</keyword>
<dbReference type="InterPro" id="IPR036259">
    <property type="entry name" value="MFS_trans_sf"/>
</dbReference>
<evidence type="ECO:0000256" key="1">
    <source>
        <dbReference type="ARBA" id="ARBA00004141"/>
    </source>
</evidence>
<organism evidence="7 8">
    <name type="scientific">Aspergillus pseudodeflectus</name>
    <dbReference type="NCBI Taxonomy" id="176178"/>
    <lineage>
        <taxon>Eukaryota</taxon>
        <taxon>Fungi</taxon>
        <taxon>Dikarya</taxon>
        <taxon>Ascomycota</taxon>
        <taxon>Pezizomycotina</taxon>
        <taxon>Eurotiomycetes</taxon>
        <taxon>Eurotiomycetidae</taxon>
        <taxon>Eurotiales</taxon>
        <taxon>Aspergillaceae</taxon>
        <taxon>Aspergillus</taxon>
        <taxon>Aspergillus subgen. Nidulantes</taxon>
    </lineage>
</organism>
<dbReference type="EMBL" id="JBFXLR010000026">
    <property type="protein sequence ID" value="KAL2848292.1"/>
    <property type="molecule type" value="Genomic_DNA"/>
</dbReference>
<reference evidence="7 8" key="1">
    <citation type="submission" date="2024-07" db="EMBL/GenBank/DDBJ databases">
        <title>Section-level genome sequencing and comparative genomics of Aspergillus sections Usti and Cavernicolus.</title>
        <authorList>
            <consortium name="Lawrence Berkeley National Laboratory"/>
            <person name="Nybo J.L."/>
            <person name="Vesth T.C."/>
            <person name="Theobald S."/>
            <person name="Frisvad J.C."/>
            <person name="Larsen T.O."/>
            <person name="Kjaerboelling I."/>
            <person name="Rothschild-Mancinelli K."/>
            <person name="Lyhne E.K."/>
            <person name="Kogle M.E."/>
            <person name="Barry K."/>
            <person name="Clum A."/>
            <person name="Na H."/>
            <person name="Ledsgaard L."/>
            <person name="Lin J."/>
            <person name="Lipzen A."/>
            <person name="Kuo A."/>
            <person name="Riley R."/>
            <person name="Mondo S."/>
            <person name="LaButti K."/>
            <person name="Haridas S."/>
            <person name="Pangalinan J."/>
            <person name="Salamov A.A."/>
            <person name="Simmons B.A."/>
            <person name="Magnuson J.K."/>
            <person name="Chen J."/>
            <person name="Drula E."/>
            <person name="Henrissat B."/>
            <person name="Wiebenga A."/>
            <person name="Lubbers R.J."/>
            <person name="Gomes A.C."/>
            <person name="Macurrencykelacurrency M.R."/>
            <person name="Stajich J."/>
            <person name="Grigoriev I.V."/>
            <person name="Mortensen U.H."/>
            <person name="De vries R.P."/>
            <person name="Baker S.E."/>
            <person name="Andersen M.R."/>
        </authorList>
    </citation>
    <scope>NUCLEOTIDE SEQUENCE [LARGE SCALE GENOMIC DNA]</scope>
    <source>
        <strain evidence="7 8">CBS 756.74</strain>
    </source>
</reference>
<feature type="transmembrane region" description="Helical" evidence="6">
    <location>
        <begin position="30"/>
        <end position="49"/>
    </location>
</feature>
<feature type="transmembrane region" description="Helical" evidence="6">
    <location>
        <begin position="88"/>
        <end position="108"/>
    </location>
</feature>
<keyword evidence="5 6" id="KW-0472">Membrane</keyword>
<protein>
    <submittedName>
        <fullName evidence="7">Major facilitator superfamily domain-containing protein</fullName>
    </submittedName>
</protein>
<evidence type="ECO:0000256" key="2">
    <source>
        <dbReference type="ARBA" id="ARBA00022448"/>
    </source>
</evidence>
<feature type="transmembrane region" description="Helical" evidence="6">
    <location>
        <begin position="219"/>
        <end position="240"/>
    </location>
</feature>
<keyword evidence="2" id="KW-0813">Transport</keyword>
<dbReference type="SUPFAM" id="SSF103473">
    <property type="entry name" value="MFS general substrate transporter"/>
    <property type="match status" value="1"/>
</dbReference>
<keyword evidence="8" id="KW-1185">Reference proteome</keyword>
<feature type="transmembrane region" description="Helical" evidence="6">
    <location>
        <begin position="55"/>
        <end position="76"/>
    </location>
</feature>
<keyword evidence="3 6" id="KW-0812">Transmembrane</keyword>
<proteinExistence type="predicted"/>
<dbReference type="Gene3D" id="1.20.1250.20">
    <property type="entry name" value="MFS general substrate transporter like domains"/>
    <property type="match status" value="1"/>
</dbReference>
<gene>
    <name evidence="7" type="ORF">BJX68DRAFT_276332</name>
</gene>